<evidence type="ECO:0000313" key="1">
    <source>
        <dbReference type="EMBL" id="CAB4135733.1"/>
    </source>
</evidence>
<proteinExistence type="predicted"/>
<name>A0A6J5LR97_9CAUD</name>
<sequence length="199" mass="23163">MNIEKRTQQEQARILANYLRSDKLHDAKNNENSILFKILMGLAVGWTDFRDNSQLIIDNYNIYNSVKLLEEWEQAVGIPDDIFAVATDIETRKRNILLKISGSRAETSLEFENIGKILGFDIKCETGYQYCRFPLRFPIIFTTAEALPFLIVITINKKYQPKTFPFIFPIEFKSDIAIILKLFLDKIKPANTKLIFRYV</sequence>
<protein>
    <submittedName>
        <fullName evidence="1">Bacteriophage Mu-like, Gp48</fullName>
    </submittedName>
</protein>
<dbReference type="EMBL" id="LR796304">
    <property type="protein sequence ID" value="CAB4135733.1"/>
    <property type="molecule type" value="Genomic_DNA"/>
</dbReference>
<accession>A0A6J5LR97</accession>
<gene>
    <name evidence="1" type="ORF">UFOVP286_29</name>
</gene>
<organism evidence="1">
    <name type="scientific">uncultured Caudovirales phage</name>
    <dbReference type="NCBI Taxonomy" id="2100421"/>
    <lineage>
        <taxon>Viruses</taxon>
        <taxon>Duplodnaviria</taxon>
        <taxon>Heunggongvirae</taxon>
        <taxon>Uroviricota</taxon>
        <taxon>Caudoviricetes</taxon>
        <taxon>Peduoviridae</taxon>
        <taxon>Maltschvirus</taxon>
        <taxon>Maltschvirus maltsch</taxon>
    </lineage>
</organism>
<reference evidence="1" key="1">
    <citation type="submission" date="2020-04" db="EMBL/GenBank/DDBJ databases">
        <authorList>
            <person name="Chiriac C."/>
            <person name="Salcher M."/>
            <person name="Ghai R."/>
            <person name="Kavagutti S V."/>
        </authorList>
    </citation>
    <scope>NUCLEOTIDE SEQUENCE</scope>
</reference>